<reference evidence="3" key="1">
    <citation type="submission" date="2016-03" db="EMBL/GenBank/DDBJ databases">
        <authorList>
            <person name="Ploux O."/>
        </authorList>
    </citation>
    <scope>NUCLEOTIDE SEQUENCE [LARGE SCALE GENOMIC DNA]</scope>
</reference>
<feature type="region of interest" description="Disordered" evidence="1">
    <location>
        <begin position="422"/>
        <end position="475"/>
    </location>
</feature>
<protein>
    <submittedName>
        <fullName evidence="2">Immunity repressor</fullName>
    </submittedName>
</protein>
<dbReference type="Proteomes" id="UP000203465">
    <property type="component" value="Segment"/>
</dbReference>
<evidence type="ECO:0000313" key="3">
    <source>
        <dbReference type="Proteomes" id="UP000203465"/>
    </source>
</evidence>
<organism evidence="2 3">
    <name type="scientific">Gordonia phage BaxterFox</name>
    <dbReference type="NCBI Taxonomy" id="1821549"/>
    <lineage>
        <taxon>Viruses</taxon>
        <taxon>Duplodnaviria</taxon>
        <taxon>Heunggongvirae</taxon>
        <taxon>Uroviricota</taxon>
        <taxon>Caudoviricetes</taxon>
        <taxon>Nymbaxtervirinae</taxon>
        <taxon>Baxterfoxvirus</taxon>
        <taxon>Baxterfoxvirus baxterfox</taxon>
        <taxon>Baxtervirus baxterfox</taxon>
    </lineage>
</organism>
<dbReference type="KEGG" id="vg:29123678"/>
<sequence>MTHDPLVIEFLCDTCTSGRQAGRFIAMSEPTTLADFVELASQKHNNASGRRLAEIAAAHGYEVSHSTLNRIRRGTYGSVPTESVLKAVAYLAGVPEERVLSAPDASSGRRPDVIFDDWQRAKAKVLNLEIEYAMAREIPIDEAEDELSNVLQMVFDTRQGRPWTPPWRPGDAFDSDDEPWKSEWWATSTPISAADRFEEFGMGTPEQLERLRSTNEVIHQVSLGWTLIDRHGGLEEFLKWKRQQEETDDITTEPPTEVRTSKAPEGQKTRGRGSLPDKIRDAGERLTTTRTGRAVADSAHALDISQARESSDDVLRVSYDAPPSVRARAIRIEMDGSVHAEPVDIPVSAGTVEGALQELLDRYANQGFKVDTDTRAAADKGADLFAHGKQFDLIIELKGSGSQFGPPADLVQAARQYAMETRNSDVQAASDADDRQSDYELANRRGRGRTKGEQIREQFDRDAEAGDPEGPESGA</sequence>
<feature type="compositionally biased region" description="Basic and acidic residues" evidence="1">
    <location>
        <begin position="450"/>
        <end position="464"/>
    </location>
</feature>
<keyword evidence="3" id="KW-1185">Reference proteome</keyword>
<evidence type="ECO:0000256" key="1">
    <source>
        <dbReference type="SAM" id="MobiDB-lite"/>
    </source>
</evidence>
<accession>A0A142KCM0</accession>
<name>A0A142KCM0_9CAUD</name>
<feature type="region of interest" description="Disordered" evidence="1">
    <location>
        <begin position="245"/>
        <end position="293"/>
    </location>
</feature>
<feature type="compositionally biased region" description="Basic and acidic residues" evidence="1">
    <location>
        <begin position="275"/>
        <end position="284"/>
    </location>
</feature>
<dbReference type="RefSeq" id="YP_009300827.1">
    <property type="nucleotide sequence ID" value="NC_031226.1"/>
</dbReference>
<dbReference type="OrthoDB" id="5084at10239"/>
<feature type="compositionally biased region" description="Acidic residues" evidence="1">
    <location>
        <begin position="465"/>
        <end position="475"/>
    </location>
</feature>
<feature type="compositionally biased region" description="Basic and acidic residues" evidence="1">
    <location>
        <begin position="432"/>
        <end position="443"/>
    </location>
</feature>
<gene>
    <name evidence="2" type="primary">43</name>
    <name evidence="2" type="ORF">SEA_BAXTERFOX_43</name>
</gene>
<proteinExistence type="predicted"/>
<feature type="compositionally biased region" description="Basic and acidic residues" evidence="1">
    <location>
        <begin position="259"/>
        <end position="268"/>
    </location>
</feature>
<dbReference type="EMBL" id="KU963263">
    <property type="protein sequence ID" value="AMS03853.1"/>
    <property type="molecule type" value="Genomic_DNA"/>
</dbReference>
<dbReference type="GeneID" id="29123678"/>
<evidence type="ECO:0000313" key="2">
    <source>
        <dbReference type="EMBL" id="AMS03853.1"/>
    </source>
</evidence>